<feature type="compositionally biased region" description="Polar residues" evidence="1">
    <location>
        <begin position="206"/>
        <end position="216"/>
    </location>
</feature>
<accession>Q0UJ94</accession>
<dbReference type="Proteomes" id="UP000001055">
    <property type="component" value="Unassembled WGS sequence"/>
</dbReference>
<dbReference type="GeneID" id="5975391"/>
<evidence type="ECO:0000256" key="1">
    <source>
        <dbReference type="SAM" id="MobiDB-lite"/>
    </source>
</evidence>
<evidence type="ECO:0000313" key="3">
    <source>
        <dbReference type="Proteomes" id="UP000001055"/>
    </source>
</evidence>
<proteinExistence type="predicted"/>
<gene>
    <name evidence="2" type="ORF">SNOG_08170</name>
</gene>
<dbReference type="eggNOG" id="ENOG502RJ9H">
    <property type="taxonomic scope" value="Eukaryota"/>
</dbReference>
<name>Q0UJ94_PHANO</name>
<protein>
    <submittedName>
        <fullName evidence="2">Uncharacterized protein</fullName>
    </submittedName>
</protein>
<evidence type="ECO:0000313" key="2">
    <source>
        <dbReference type="EMBL" id="EAT84446.2"/>
    </source>
</evidence>
<feature type="region of interest" description="Disordered" evidence="1">
    <location>
        <begin position="203"/>
        <end position="226"/>
    </location>
</feature>
<dbReference type="RefSeq" id="XP_001798493.1">
    <property type="nucleotide sequence ID" value="XM_001798441.1"/>
</dbReference>
<dbReference type="EMBL" id="CH445336">
    <property type="protein sequence ID" value="EAT84446.2"/>
    <property type="molecule type" value="Genomic_DNA"/>
</dbReference>
<sequence>MDGTSITYATSKDWLDIMKNRSKVRMHELIERLGLRAKWSSNKRGKTNFESALVRELVADMGDVVATLPKEPEELMKFLSEEDSLQEEVDGLLEKHGGKIWGRAGDREHLITANEPGVDEGLYTRDLYIELEEDRKLIHKLLHWWIGLKACNVILARERLDRERRKKAENRQARAEAEHNSLNGEAPASFVALAPNSVLHDVDTGSRGSPMSSSAMLTPPESGESPIVGPREGAGFSAINGGASAHAVGGFSSVGANATSNGQQHQNIAEGVWSRLAPGERNGTRGASSLWPATNGHSADSKAPAHALAEQAAAERQITESVAQLVAGFRTGDVGPEKVPQSGASIPYRGLDYDSLRALRSYIYNEEGANWKRIWRELVRADSQKMLENVPVFIARERALLTWIELKRHMAAFERAEQRWASEGTTNAELERRHQQYCTLMGATETILINFEDVGQGFGVAPGLVVDKDELLRQAIVMLAGEKYAKEMQWKNIDFTATVRWLGEHLEAFRKDEEEEGRGTMWYVG</sequence>
<organism evidence="2 3">
    <name type="scientific">Phaeosphaeria nodorum (strain SN15 / ATCC MYA-4574 / FGSC 10173)</name>
    <name type="common">Glume blotch fungus</name>
    <name type="synonym">Parastagonospora nodorum</name>
    <dbReference type="NCBI Taxonomy" id="321614"/>
    <lineage>
        <taxon>Eukaryota</taxon>
        <taxon>Fungi</taxon>
        <taxon>Dikarya</taxon>
        <taxon>Ascomycota</taxon>
        <taxon>Pezizomycotina</taxon>
        <taxon>Dothideomycetes</taxon>
        <taxon>Pleosporomycetidae</taxon>
        <taxon>Pleosporales</taxon>
        <taxon>Pleosporineae</taxon>
        <taxon>Phaeosphaeriaceae</taxon>
        <taxon>Parastagonospora</taxon>
    </lineage>
</organism>
<reference evidence="3" key="1">
    <citation type="journal article" date="2007" name="Plant Cell">
        <title>Dothideomycete-plant interactions illuminated by genome sequencing and EST analysis of the wheat pathogen Stagonospora nodorum.</title>
        <authorList>
            <person name="Hane J.K."/>
            <person name="Lowe R.G."/>
            <person name="Solomon P.S."/>
            <person name="Tan K.C."/>
            <person name="Schoch C.L."/>
            <person name="Spatafora J.W."/>
            <person name="Crous P.W."/>
            <person name="Kodira C."/>
            <person name="Birren B.W."/>
            <person name="Galagan J.E."/>
            <person name="Torriani S.F."/>
            <person name="McDonald B.A."/>
            <person name="Oliver R.P."/>
        </authorList>
    </citation>
    <scope>NUCLEOTIDE SEQUENCE [LARGE SCALE GENOMIC DNA]</scope>
    <source>
        <strain evidence="3">SN15 / ATCC MYA-4574 / FGSC 10173</strain>
    </source>
</reference>
<feature type="compositionally biased region" description="Polar residues" evidence="1">
    <location>
        <begin position="285"/>
        <end position="298"/>
    </location>
</feature>
<dbReference type="InParanoid" id="Q0UJ94"/>
<dbReference type="VEuPathDB" id="FungiDB:JI435_081700"/>
<dbReference type="AlphaFoldDB" id="Q0UJ94"/>
<dbReference type="KEGG" id="pno:SNOG_08170"/>
<dbReference type="HOGENOM" id="CLU_518854_0_0_1"/>
<feature type="region of interest" description="Disordered" evidence="1">
    <location>
        <begin position="279"/>
        <end position="306"/>
    </location>
</feature>